<dbReference type="AlphaFoldDB" id="A0A178Z592"/>
<dbReference type="PANTHER" id="PTHR31306">
    <property type="entry name" value="ALPHA-1,6-MANNOSYLTRANSFERASE MNN11-RELATED"/>
    <property type="match status" value="1"/>
</dbReference>
<dbReference type="GO" id="GO:0016757">
    <property type="term" value="F:glycosyltransferase activity"/>
    <property type="evidence" value="ECO:0007669"/>
    <property type="project" value="UniProtKB-KW"/>
</dbReference>
<evidence type="ECO:0000256" key="2">
    <source>
        <dbReference type="ARBA" id="ARBA00022676"/>
    </source>
</evidence>
<evidence type="ECO:0000256" key="4">
    <source>
        <dbReference type="SAM" id="SignalP"/>
    </source>
</evidence>
<comment type="caution">
    <text evidence="5">The sequence shown here is derived from an EMBL/GenBank/DDBJ whole genome shotgun (WGS) entry which is preliminary data.</text>
</comment>
<dbReference type="InterPro" id="IPR008630">
    <property type="entry name" value="Glyco_trans_34"/>
</dbReference>
<keyword evidence="3" id="KW-0808">Transferase</keyword>
<reference evidence="5 6" key="1">
    <citation type="submission" date="2016-04" db="EMBL/GenBank/DDBJ databases">
        <title>Draft genome of Fonsecaea erecta CBS 125763.</title>
        <authorList>
            <person name="Weiss V.A."/>
            <person name="Vicente V.A."/>
            <person name="Raittz R.T."/>
            <person name="Moreno L.F."/>
            <person name="De Souza E.M."/>
            <person name="Pedrosa F.O."/>
            <person name="Steffens M.B."/>
            <person name="Faoro H."/>
            <person name="Tadra-Sfeir M.Z."/>
            <person name="Najafzadeh M.J."/>
            <person name="Felipe M.S."/>
            <person name="Teixeira M."/>
            <person name="Sun J."/>
            <person name="Xi L."/>
            <person name="Gomes R."/>
            <person name="De Azevedo C.M."/>
            <person name="Salgado C.G."/>
            <person name="Da Silva M.B."/>
            <person name="Nascimento M.F."/>
            <person name="Queiroz-Telles F."/>
            <person name="Attili D.S."/>
            <person name="Gorbushina A."/>
        </authorList>
    </citation>
    <scope>NUCLEOTIDE SEQUENCE [LARGE SCALE GENOMIC DNA]</scope>
    <source>
        <strain evidence="5 6">CBS 125763</strain>
    </source>
</reference>
<gene>
    <name evidence="5" type="ORF">AYL99_10617</name>
</gene>
<evidence type="ECO:0000313" key="5">
    <source>
        <dbReference type="EMBL" id="OAP54917.1"/>
    </source>
</evidence>
<dbReference type="Gene3D" id="3.90.550.10">
    <property type="entry name" value="Spore Coat Polysaccharide Biosynthesis Protein SpsA, Chain A"/>
    <property type="match status" value="1"/>
</dbReference>
<dbReference type="GO" id="GO:0006487">
    <property type="term" value="P:protein N-linked glycosylation"/>
    <property type="evidence" value="ECO:0007669"/>
    <property type="project" value="TreeGrafter"/>
</dbReference>
<dbReference type="GO" id="GO:0000139">
    <property type="term" value="C:Golgi membrane"/>
    <property type="evidence" value="ECO:0007669"/>
    <property type="project" value="TreeGrafter"/>
</dbReference>
<dbReference type="Pfam" id="PF05637">
    <property type="entry name" value="Glyco_transf_34"/>
    <property type="match status" value="1"/>
</dbReference>
<feature type="chain" id="PRO_5008098264" description="Galactosyl transferase GMA12/MNN10 family protein" evidence="4">
    <location>
        <begin position="29"/>
        <end position="370"/>
    </location>
</feature>
<evidence type="ECO:0000256" key="3">
    <source>
        <dbReference type="ARBA" id="ARBA00022679"/>
    </source>
</evidence>
<evidence type="ECO:0000313" key="6">
    <source>
        <dbReference type="Proteomes" id="UP000078343"/>
    </source>
</evidence>
<comment type="similarity">
    <text evidence="1">Belongs to the glycosyltransferase 34 family.</text>
</comment>
<proteinExistence type="inferred from homology"/>
<evidence type="ECO:0008006" key="7">
    <source>
        <dbReference type="Google" id="ProtNLM"/>
    </source>
</evidence>
<sequence length="370" mass="42180">MARKVQLVLAILFGFVVLQLCLSHLGQSDDPQAKWVDLSSFRTYSSRQIVEQAPITPEQDLGELEDLVIQQQDDELDLDTPILDENNNLQPRPKIAKVTMLYGDTYSEAYERALESHSLHADMHGYPLFVLRQKILGRLWTKPAWLLAVVLNELAKPPEERLEWLFWFDADTFLLNPKIPLDIYLPPPGVEGVNFLCGNDHNGLNDGAFLLRINDYSVHLLASSLSVETFRPTVDLRYSEQSAIEHVVHEGGVFRPWDGTTYLDGYAEIPQRWLNAYMGARDDHGRALPRKKQHPNGVRPGDLLLHFAGSGATKVQRIITFVEAYEKDSSDWVKEVDQMPELLTEISQFWESYSSRQSQARESIDGDVYT</sequence>
<evidence type="ECO:0000256" key="1">
    <source>
        <dbReference type="ARBA" id="ARBA00005664"/>
    </source>
</evidence>
<dbReference type="PANTHER" id="PTHR31306:SF8">
    <property type="entry name" value="GLYCOSYLTRANSFERASE FAMILY 34 PROTEIN"/>
    <property type="match status" value="1"/>
</dbReference>
<dbReference type="OrthoDB" id="407658at2759"/>
<accession>A0A178Z592</accession>
<dbReference type="Proteomes" id="UP000078343">
    <property type="component" value="Unassembled WGS sequence"/>
</dbReference>
<protein>
    <recommendedName>
        <fullName evidence="7">Galactosyl transferase GMA12/MNN10 family protein</fullName>
    </recommendedName>
</protein>
<keyword evidence="4" id="KW-0732">Signal</keyword>
<name>A0A178Z592_9EURO</name>
<organism evidence="5 6">
    <name type="scientific">Fonsecaea erecta</name>
    <dbReference type="NCBI Taxonomy" id="1367422"/>
    <lineage>
        <taxon>Eukaryota</taxon>
        <taxon>Fungi</taxon>
        <taxon>Dikarya</taxon>
        <taxon>Ascomycota</taxon>
        <taxon>Pezizomycotina</taxon>
        <taxon>Eurotiomycetes</taxon>
        <taxon>Chaetothyriomycetidae</taxon>
        <taxon>Chaetothyriales</taxon>
        <taxon>Herpotrichiellaceae</taxon>
        <taxon>Fonsecaea</taxon>
    </lineage>
</organism>
<feature type="signal peptide" evidence="4">
    <location>
        <begin position="1"/>
        <end position="28"/>
    </location>
</feature>
<dbReference type="RefSeq" id="XP_018688284.1">
    <property type="nucleotide sequence ID" value="XM_018842123.1"/>
</dbReference>
<dbReference type="GeneID" id="30014785"/>
<keyword evidence="6" id="KW-1185">Reference proteome</keyword>
<dbReference type="STRING" id="1367422.A0A178Z592"/>
<dbReference type="InterPro" id="IPR029044">
    <property type="entry name" value="Nucleotide-diphossugar_trans"/>
</dbReference>
<dbReference type="EMBL" id="LVYI01000012">
    <property type="protein sequence ID" value="OAP54917.1"/>
    <property type="molecule type" value="Genomic_DNA"/>
</dbReference>
<keyword evidence="2" id="KW-0328">Glycosyltransferase</keyword>